<comment type="cofactor">
    <cofactor evidence="2">
        <name>Mg(2+)</name>
        <dbReference type="ChEBI" id="CHEBI:18420"/>
    </cofactor>
</comment>
<dbReference type="CDD" id="cd18034">
    <property type="entry name" value="DEXHc_dicer"/>
    <property type="match status" value="1"/>
</dbReference>
<evidence type="ECO:0000259" key="19">
    <source>
        <dbReference type="PROSITE" id="PS50137"/>
    </source>
</evidence>
<dbReference type="PROSITE" id="PS50142">
    <property type="entry name" value="RNASE_3_2"/>
    <property type="match status" value="2"/>
</dbReference>
<keyword evidence="5" id="KW-0479">Metal-binding</keyword>
<keyword evidence="15" id="KW-0464">Manganese</keyword>
<keyword evidence="6" id="KW-0677">Repeat</keyword>
<evidence type="ECO:0000256" key="15">
    <source>
        <dbReference type="ARBA" id="ARBA00023211"/>
    </source>
</evidence>
<evidence type="ECO:0000313" key="25">
    <source>
        <dbReference type="EMBL" id="GFZ06040.1"/>
    </source>
</evidence>
<dbReference type="PROSITE" id="PS51192">
    <property type="entry name" value="HELICASE_ATP_BIND_1"/>
    <property type="match status" value="1"/>
</dbReference>
<feature type="domain" description="PAZ" evidence="21">
    <location>
        <begin position="822"/>
        <end position="937"/>
    </location>
</feature>
<name>A0A7J0G5G9_9ERIC</name>
<evidence type="ECO:0000256" key="17">
    <source>
        <dbReference type="ARBA" id="ARBA00035116"/>
    </source>
</evidence>
<dbReference type="InterPro" id="IPR036389">
    <property type="entry name" value="RNase_III_sf"/>
</dbReference>
<gene>
    <name evidence="25" type="ORF">Acr_18g0002100</name>
</gene>
<evidence type="ECO:0000313" key="26">
    <source>
        <dbReference type="Proteomes" id="UP000585474"/>
    </source>
</evidence>
<sequence>MEPAEVGMQGNKEISADPLPFARSYQMEALAKAIKENTIVFLETGSGKTLIAIMLLRTYAYLLRKPSPFIAVFLVPTVVLVSQQADVVNMHTDLKVGKYWGDMGVDYWDAATWKKQQDSFEVLVMTPKILLNALRHNFLRLDMIKVLIFDECHNARGRHPYACIMTEFYHRQLPYKNSQLPRIFGMTASPVKAKGSSSASTYWKQIMELENLMNSKVYTVVSESVLTKYIPFSTPKLKIYKHWAIPSALYKCLANGLLSLKAKHESTIEEPDLEDSASESASKKLSKLFSTFLYCLNELGVWLAFKAAESLSSEETDVFLSGGFDVRGETIVKGFSLDAVKLFSTYIPSGSGWCIGDDLSADMDAGYLSSQVSCLIESLLGYRNMKDLRCIIFVERVITAVVLKTLLSELLPKKCCWKTEYTAGNHSGFQSQSRKEQNKIVEEFRKGMVNIIVATSILEEGLDVQTCNLVIRFDPSATVCSFIQSRGRARMQNSDFLLMLKSEDTSTLNRVKNYLASGDVMREESLRHASLPCEPLDSELYNEVFYRVESTGAVVTLSSSVALIYFYCSRLPSDGYFKPSPLCEIDKKLNICTLTFPKNCPIPHVSVQGNIKTLKQFACLEACKQLHKKGALTDNLVPDIVVEEADAQELDCEPYNEEQANYFPPELVSCANDSVKSYHCYLIELERNFEYNIPLHHIVLAVRTELEFNDENMSFDLETERGNVAVKMKYVGEIKFPSEQVLLCQRFQITLVRVLLDHNLNKLKQVLNAFHSRNDLAICDYLLLPCSGQNQNPCIDWKCVSSVLFLRENLWENHGNCCIPNGFCRPVHAKNGLVCSCMLENCLVYTPHTGHVYCITGTLDNLDANSLMSRKNGEDITYKHHYKQRHDIDLRFQREPLLRGRRLFLVQNYLQRCRQQKERESSNAFVELPPELCYIIMSPISISTFYSYSFVPSIMHRIECLLLASNWKKMYVDHCTQNVVIPTIKVLEAFTTKNCQEKFHLESLETLGDSFLKYATSQQLFKTYQNHHQGLLSIKRERIISNVALRKRGCYLKLQGFIRNEPFDPKTWIIPGDQSSGYTLDEESLSATRKVYNRGKRKIKSKRVADVVEALIGAFLSMGGEKAALSVMNWLGIKVDFVNTPYERQFTVQPERHINIRHIESLLNYTFRDASLLVEALTHGSYMLPEIPSCYQRLEFLGDSVLDYVITTHLYEKFPGMSPGLLTDLRSAMVNNDCFALSAVKFGLHKHILHTSQRLHKRIVDAVHNFEQLSLSSTFGWESEETFPKVLADILESLAGAIFVDSGYNKEVVFMSIRPLLEPMITPETVKFHPIRELNELCQKEHYVKKKAVVSRNKGVSSVTIEVEANGVTHKYTHTASDKPMAKKLAAKDVLKSLKESMFVA</sequence>
<evidence type="ECO:0000256" key="10">
    <source>
        <dbReference type="ARBA" id="ARBA00022806"/>
    </source>
</evidence>
<evidence type="ECO:0000256" key="7">
    <source>
        <dbReference type="ARBA" id="ARBA00022741"/>
    </source>
</evidence>
<dbReference type="InterPro" id="IPR038248">
    <property type="entry name" value="Dicer_dimer_sf"/>
</dbReference>
<keyword evidence="10" id="KW-0347">Helicase</keyword>
<dbReference type="SUPFAM" id="SSF52540">
    <property type="entry name" value="P-loop containing nucleoside triphosphate hydrolases"/>
    <property type="match status" value="1"/>
</dbReference>
<dbReference type="Pfam" id="PF00636">
    <property type="entry name" value="Ribonuclease_3"/>
    <property type="match status" value="2"/>
</dbReference>
<dbReference type="Gene3D" id="3.40.50.300">
    <property type="entry name" value="P-loop containing nucleotide triphosphate hydrolases"/>
    <property type="match status" value="2"/>
</dbReference>
<keyword evidence="11" id="KW-0067">ATP-binding</keyword>
<comment type="similarity">
    <text evidence="17 18">Belongs to the helicase family. Dicer subfamily.</text>
</comment>
<evidence type="ECO:0000256" key="14">
    <source>
        <dbReference type="ARBA" id="ARBA00023158"/>
    </source>
</evidence>
<dbReference type="PANTHER" id="PTHR14950">
    <property type="entry name" value="DICER-RELATED"/>
    <property type="match status" value="1"/>
</dbReference>
<keyword evidence="14" id="KW-0943">RNA-mediated gene silencing</keyword>
<dbReference type="EMBL" id="BJWL01000018">
    <property type="protein sequence ID" value="GFZ06040.1"/>
    <property type="molecule type" value="Genomic_DNA"/>
</dbReference>
<keyword evidence="9" id="KW-0378">Hydrolase</keyword>
<dbReference type="Pfam" id="PF00271">
    <property type="entry name" value="Helicase_C"/>
    <property type="match status" value="1"/>
</dbReference>
<dbReference type="GO" id="GO:0004525">
    <property type="term" value="F:ribonuclease III activity"/>
    <property type="evidence" value="ECO:0007669"/>
    <property type="project" value="InterPro"/>
</dbReference>
<dbReference type="InterPro" id="IPR000999">
    <property type="entry name" value="RNase_III_dom"/>
</dbReference>
<dbReference type="InterPro" id="IPR014001">
    <property type="entry name" value="Helicase_ATP-bd"/>
</dbReference>
<evidence type="ECO:0000259" key="20">
    <source>
        <dbReference type="PROSITE" id="PS50142"/>
    </source>
</evidence>
<feature type="domain" description="Helicase ATP-binding" evidence="22">
    <location>
        <begin position="29"/>
        <end position="194"/>
    </location>
</feature>
<comment type="cofactor">
    <cofactor evidence="1">
        <name>Mn(2+)</name>
        <dbReference type="ChEBI" id="CHEBI:29035"/>
    </cofactor>
</comment>
<dbReference type="SMART" id="SM00949">
    <property type="entry name" value="PAZ"/>
    <property type="match status" value="1"/>
</dbReference>
<keyword evidence="26" id="KW-1185">Reference proteome</keyword>
<keyword evidence="16" id="KW-0539">Nucleus</keyword>
<dbReference type="FunFam" id="1.10.1520.10:FF:000004">
    <property type="entry name" value="Endoribonuclease dicer-like 1"/>
    <property type="match status" value="1"/>
</dbReference>
<dbReference type="GO" id="GO:0005634">
    <property type="term" value="C:nucleus"/>
    <property type="evidence" value="ECO:0007669"/>
    <property type="project" value="UniProtKB-SubCell"/>
</dbReference>
<dbReference type="Gene3D" id="3.30.160.20">
    <property type="match status" value="1"/>
</dbReference>
<evidence type="ECO:0000256" key="5">
    <source>
        <dbReference type="ARBA" id="ARBA00022723"/>
    </source>
</evidence>
<dbReference type="InterPro" id="IPR036085">
    <property type="entry name" value="PAZ_dom_sf"/>
</dbReference>
<feature type="domain" description="DRBM" evidence="19">
    <location>
        <begin position="1329"/>
        <end position="1396"/>
    </location>
</feature>
<dbReference type="FunFam" id="3.30.160.380:FF:000001">
    <property type="entry name" value="Endoribonuclease dicer-like 1"/>
    <property type="match status" value="1"/>
</dbReference>
<dbReference type="InterPro" id="IPR003100">
    <property type="entry name" value="PAZ_dom"/>
</dbReference>
<evidence type="ECO:0000256" key="3">
    <source>
        <dbReference type="ARBA" id="ARBA00004123"/>
    </source>
</evidence>
<dbReference type="GO" id="GO:0003723">
    <property type="term" value="F:RNA binding"/>
    <property type="evidence" value="ECO:0007669"/>
    <property type="project" value="UniProtKB-UniRule"/>
</dbReference>
<dbReference type="InterPro" id="IPR014720">
    <property type="entry name" value="dsRBD_dom"/>
</dbReference>
<keyword evidence="12" id="KW-0460">Magnesium</keyword>
<dbReference type="SMART" id="SM00490">
    <property type="entry name" value="HELICc"/>
    <property type="match status" value="1"/>
</dbReference>
<dbReference type="SUPFAM" id="SSF101690">
    <property type="entry name" value="PAZ domain"/>
    <property type="match status" value="1"/>
</dbReference>
<evidence type="ECO:0000256" key="2">
    <source>
        <dbReference type="ARBA" id="ARBA00001946"/>
    </source>
</evidence>
<evidence type="ECO:0000259" key="22">
    <source>
        <dbReference type="PROSITE" id="PS51192"/>
    </source>
</evidence>
<accession>A0A7J0G5G9</accession>
<dbReference type="FunFam" id="3.40.50.300:FF:000705">
    <property type="entry name" value="Endoribonuclease dicer-like protein"/>
    <property type="match status" value="1"/>
</dbReference>
<dbReference type="PROSITE" id="PS51327">
    <property type="entry name" value="DICER_DSRBF"/>
    <property type="match status" value="1"/>
</dbReference>
<evidence type="ECO:0000259" key="21">
    <source>
        <dbReference type="PROSITE" id="PS50821"/>
    </source>
</evidence>
<dbReference type="PROSITE" id="PS50821">
    <property type="entry name" value="PAZ"/>
    <property type="match status" value="1"/>
</dbReference>
<dbReference type="Gene3D" id="2.170.260.10">
    <property type="entry name" value="paz domain"/>
    <property type="match status" value="1"/>
</dbReference>
<feature type="domain" description="Helicase C-terminal" evidence="23">
    <location>
        <begin position="380"/>
        <end position="539"/>
    </location>
</feature>
<evidence type="ECO:0000256" key="4">
    <source>
        <dbReference type="ARBA" id="ARBA00022722"/>
    </source>
</evidence>
<evidence type="ECO:0000259" key="23">
    <source>
        <dbReference type="PROSITE" id="PS51194"/>
    </source>
</evidence>
<evidence type="ECO:0000256" key="13">
    <source>
        <dbReference type="ARBA" id="ARBA00022884"/>
    </source>
</evidence>
<proteinExistence type="inferred from homology"/>
<keyword evidence="8" id="KW-0255">Endonuclease</keyword>
<dbReference type="PROSITE" id="PS50137">
    <property type="entry name" value="DS_RBD"/>
    <property type="match status" value="1"/>
</dbReference>
<dbReference type="Pfam" id="PF02170">
    <property type="entry name" value="PAZ"/>
    <property type="match status" value="1"/>
</dbReference>
<evidence type="ECO:0000256" key="16">
    <source>
        <dbReference type="ARBA" id="ARBA00023242"/>
    </source>
</evidence>
<dbReference type="GO" id="GO:0046872">
    <property type="term" value="F:metal ion binding"/>
    <property type="evidence" value="ECO:0007669"/>
    <property type="project" value="UniProtKB-KW"/>
</dbReference>
<organism evidence="25 26">
    <name type="scientific">Actinidia rufa</name>
    <dbReference type="NCBI Taxonomy" id="165716"/>
    <lineage>
        <taxon>Eukaryota</taxon>
        <taxon>Viridiplantae</taxon>
        <taxon>Streptophyta</taxon>
        <taxon>Embryophyta</taxon>
        <taxon>Tracheophyta</taxon>
        <taxon>Spermatophyta</taxon>
        <taxon>Magnoliopsida</taxon>
        <taxon>eudicotyledons</taxon>
        <taxon>Gunneridae</taxon>
        <taxon>Pentapetalae</taxon>
        <taxon>asterids</taxon>
        <taxon>Ericales</taxon>
        <taxon>Actinidiaceae</taxon>
        <taxon>Actinidia</taxon>
    </lineage>
</organism>
<evidence type="ECO:0000256" key="8">
    <source>
        <dbReference type="ARBA" id="ARBA00022759"/>
    </source>
</evidence>
<dbReference type="SMART" id="SM00535">
    <property type="entry name" value="RIBOc"/>
    <property type="match status" value="2"/>
</dbReference>
<dbReference type="FunFam" id="3.40.50.300:FF:000420">
    <property type="entry name" value="Endoribonuclease dicer-like 1"/>
    <property type="match status" value="1"/>
</dbReference>
<evidence type="ECO:0000256" key="6">
    <source>
        <dbReference type="ARBA" id="ARBA00022737"/>
    </source>
</evidence>
<dbReference type="Gene3D" id="3.30.160.380">
    <property type="entry name" value="Dicer dimerisation domain"/>
    <property type="match status" value="1"/>
</dbReference>
<comment type="subcellular location">
    <subcellularLocation>
        <location evidence="3">Nucleus</location>
    </subcellularLocation>
</comment>
<dbReference type="InterPro" id="IPR005034">
    <property type="entry name" value="Dicer_dimerisation"/>
</dbReference>
<comment type="caution">
    <text evidence="25">The sequence shown here is derived from an EMBL/GenBank/DDBJ whole genome shotgun (WGS) entry which is preliminary data.</text>
</comment>
<dbReference type="OrthoDB" id="6513042at2759"/>
<evidence type="ECO:0000256" key="12">
    <source>
        <dbReference type="ARBA" id="ARBA00022842"/>
    </source>
</evidence>
<keyword evidence="13 18" id="KW-0694">RNA-binding</keyword>
<protein>
    <submittedName>
        <fullName evidence="25">Dicer-like 2</fullName>
    </submittedName>
</protein>
<keyword evidence="4" id="KW-0540">Nuclease</keyword>
<dbReference type="GO" id="GO:0005524">
    <property type="term" value="F:ATP binding"/>
    <property type="evidence" value="ECO:0007669"/>
    <property type="project" value="UniProtKB-KW"/>
</dbReference>
<dbReference type="Pfam" id="PF00270">
    <property type="entry name" value="DEAD"/>
    <property type="match status" value="1"/>
</dbReference>
<dbReference type="Pfam" id="PF03368">
    <property type="entry name" value="Dicer_dimer"/>
    <property type="match status" value="1"/>
</dbReference>
<dbReference type="PROSITE" id="PS00517">
    <property type="entry name" value="RNASE_3_1"/>
    <property type="match status" value="1"/>
</dbReference>
<dbReference type="InterPro" id="IPR001650">
    <property type="entry name" value="Helicase_C-like"/>
</dbReference>
<keyword evidence="7" id="KW-0547">Nucleotide-binding</keyword>
<dbReference type="GO" id="GO:0010267">
    <property type="term" value="P:ta-siRNA processing"/>
    <property type="evidence" value="ECO:0007669"/>
    <property type="project" value="UniProtKB-ARBA"/>
</dbReference>
<feature type="domain" description="RNase III" evidence="20">
    <location>
        <begin position="1156"/>
        <end position="1303"/>
    </location>
</feature>
<dbReference type="GO" id="GO:0004386">
    <property type="term" value="F:helicase activity"/>
    <property type="evidence" value="ECO:0007669"/>
    <property type="project" value="UniProtKB-KW"/>
</dbReference>
<reference evidence="25 26" key="1">
    <citation type="submission" date="2019-07" db="EMBL/GenBank/DDBJ databases">
        <title>De Novo Assembly of kiwifruit Actinidia rufa.</title>
        <authorList>
            <person name="Sugita-Konishi S."/>
            <person name="Sato K."/>
            <person name="Mori E."/>
            <person name="Abe Y."/>
            <person name="Kisaki G."/>
            <person name="Hamano K."/>
            <person name="Suezawa K."/>
            <person name="Otani M."/>
            <person name="Fukuda T."/>
            <person name="Manabe T."/>
            <person name="Gomi K."/>
            <person name="Tabuchi M."/>
            <person name="Akimitsu K."/>
            <person name="Kataoka I."/>
        </authorList>
    </citation>
    <scope>NUCLEOTIDE SEQUENCE [LARGE SCALE GENOMIC DNA]</scope>
    <source>
        <strain evidence="26">cv. Fuchu</strain>
    </source>
</reference>
<dbReference type="InterPro" id="IPR011545">
    <property type="entry name" value="DEAD/DEAH_box_helicase_dom"/>
</dbReference>
<evidence type="ECO:0000256" key="9">
    <source>
        <dbReference type="ARBA" id="ARBA00022801"/>
    </source>
</evidence>
<evidence type="ECO:0000256" key="11">
    <source>
        <dbReference type="ARBA" id="ARBA00022840"/>
    </source>
</evidence>
<feature type="domain" description="Dicer dsRNA-binding fold" evidence="24">
    <location>
        <begin position="560"/>
        <end position="646"/>
    </location>
</feature>
<dbReference type="SUPFAM" id="SSF54768">
    <property type="entry name" value="dsRNA-binding domain-like"/>
    <property type="match status" value="1"/>
</dbReference>
<evidence type="ECO:0000256" key="18">
    <source>
        <dbReference type="PROSITE-ProRule" id="PRU00657"/>
    </source>
</evidence>
<dbReference type="PROSITE" id="PS51194">
    <property type="entry name" value="HELICASE_CTER"/>
    <property type="match status" value="1"/>
</dbReference>
<dbReference type="InterPro" id="IPR027417">
    <property type="entry name" value="P-loop_NTPase"/>
</dbReference>
<dbReference type="PANTHER" id="PTHR14950:SF70">
    <property type="entry name" value="ENDORIBONUCLEASE DICER HOMOLOG 2"/>
    <property type="match status" value="1"/>
</dbReference>
<evidence type="ECO:0000256" key="1">
    <source>
        <dbReference type="ARBA" id="ARBA00001936"/>
    </source>
</evidence>
<dbReference type="GO" id="GO:0005737">
    <property type="term" value="C:cytoplasm"/>
    <property type="evidence" value="ECO:0007669"/>
    <property type="project" value="TreeGrafter"/>
</dbReference>
<dbReference type="CDD" id="cd00593">
    <property type="entry name" value="RIBOc"/>
    <property type="match status" value="2"/>
</dbReference>
<dbReference type="SMART" id="SM00358">
    <property type="entry name" value="DSRM"/>
    <property type="match status" value="1"/>
</dbReference>
<dbReference type="SMART" id="SM00487">
    <property type="entry name" value="DEXDc"/>
    <property type="match status" value="1"/>
</dbReference>
<feature type="domain" description="RNase III" evidence="20">
    <location>
        <begin position="988"/>
        <end position="1120"/>
    </location>
</feature>
<dbReference type="Proteomes" id="UP000585474">
    <property type="component" value="Unassembled WGS sequence"/>
</dbReference>
<dbReference type="SUPFAM" id="SSF69065">
    <property type="entry name" value="RNase III domain-like"/>
    <property type="match status" value="2"/>
</dbReference>
<evidence type="ECO:0000259" key="24">
    <source>
        <dbReference type="PROSITE" id="PS51327"/>
    </source>
</evidence>
<dbReference type="Gene3D" id="1.10.1520.10">
    <property type="entry name" value="Ribonuclease III domain"/>
    <property type="match status" value="2"/>
</dbReference>